<comment type="caution">
    <text evidence="1">The sequence shown here is derived from an EMBL/GenBank/DDBJ whole genome shotgun (WGS) entry which is preliminary data.</text>
</comment>
<accession>A0A1F8BLN5</accession>
<reference evidence="1 2" key="1">
    <citation type="journal article" date="2016" name="Nat. Commun.">
        <title>Thousands of microbial genomes shed light on interconnected biogeochemical processes in an aquifer system.</title>
        <authorList>
            <person name="Anantharaman K."/>
            <person name="Brown C.T."/>
            <person name="Hug L.A."/>
            <person name="Sharon I."/>
            <person name="Castelle C.J."/>
            <person name="Probst A.J."/>
            <person name="Thomas B.C."/>
            <person name="Singh A."/>
            <person name="Wilkins M.J."/>
            <person name="Karaoz U."/>
            <person name="Brodie E.L."/>
            <person name="Williams K.H."/>
            <person name="Hubbard S.S."/>
            <person name="Banfield J.F."/>
        </authorList>
    </citation>
    <scope>NUCLEOTIDE SEQUENCE [LARGE SCALE GENOMIC DNA]</scope>
</reference>
<dbReference type="Proteomes" id="UP000176725">
    <property type="component" value="Unassembled WGS sequence"/>
</dbReference>
<proteinExistence type="predicted"/>
<evidence type="ECO:0000313" key="2">
    <source>
        <dbReference type="Proteomes" id="UP000176725"/>
    </source>
</evidence>
<name>A0A1F8BLN5_9BACT</name>
<dbReference type="AlphaFoldDB" id="A0A1F8BLN5"/>
<sequence>MKKYLPLILLGFGILVVVGAFVIVRGRREVNDAGEEEGALIDVALNERPIVSLVPRSDGHYLDMKIEKLMVPGAKKLDYDFFYKTEGSNQPLGGTGVIPLEGKDVVEEELLFGTVSSGNYRYDEGVEEGTITLRFRNSDGELLVKFETDFHLQTGTDLLSSIDENFKYELKEESEEFFVTMTTIGYPADAPAEVESGPYGVFSSGDEEFPGTVDLGVDNVYYWDGSEWNMLEGNESKNMGIFFGSTQ</sequence>
<organism evidence="1 2">
    <name type="scientific">Candidatus Woesebacteria bacterium RIFCSPLOWO2_01_FULL_39_25</name>
    <dbReference type="NCBI Taxonomy" id="1802521"/>
    <lineage>
        <taxon>Bacteria</taxon>
        <taxon>Candidatus Woeseibacteriota</taxon>
    </lineage>
</organism>
<dbReference type="EMBL" id="MGHH01000007">
    <property type="protein sequence ID" value="OGM64953.1"/>
    <property type="molecule type" value="Genomic_DNA"/>
</dbReference>
<protein>
    <submittedName>
        <fullName evidence="1">Uncharacterized protein</fullName>
    </submittedName>
</protein>
<evidence type="ECO:0000313" key="1">
    <source>
        <dbReference type="EMBL" id="OGM64953.1"/>
    </source>
</evidence>
<gene>
    <name evidence="1" type="ORF">A2893_04845</name>
</gene>
<dbReference type="STRING" id="1802521.A2893_04845"/>